<dbReference type="PROSITE" id="PS00078">
    <property type="entry name" value="COX2"/>
    <property type="match status" value="1"/>
</dbReference>
<evidence type="ECO:0000259" key="14">
    <source>
        <dbReference type="PROSITE" id="PS51007"/>
    </source>
</evidence>
<organism evidence="15 16">
    <name type="scientific">Cereibacter sphaeroides</name>
    <name type="common">Rhodobacter sphaeroides</name>
    <dbReference type="NCBI Taxonomy" id="1063"/>
    <lineage>
        <taxon>Bacteria</taxon>
        <taxon>Pseudomonadati</taxon>
        <taxon>Pseudomonadota</taxon>
        <taxon>Alphaproteobacteria</taxon>
        <taxon>Rhodobacterales</taxon>
        <taxon>Paracoccaceae</taxon>
        <taxon>Cereibacter</taxon>
    </lineage>
</organism>
<protein>
    <submittedName>
        <fullName evidence="15">Cytochrome B</fullName>
    </submittedName>
</protein>
<feature type="domain" description="Cytochrome c" evidence="14">
    <location>
        <begin position="232"/>
        <end position="324"/>
    </location>
</feature>
<evidence type="ECO:0000256" key="5">
    <source>
        <dbReference type="ARBA" id="ARBA00022723"/>
    </source>
</evidence>
<evidence type="ECO:0000256" key="1">
    <source>
        <dbReference type="ARBA" id="ARBA00004370"/>
    </source>
</evidence>
<dbReference type="GO" id="GO:0042773">
    <property type="term" value="P:ATP synthesis coupled electron transport"/>
    <property type="evidence" value="ECO:0007669"/>
    <property type="project" value="TreeGrafter"/>
</dbReference>
<dbReference type="GO" id="GO:0020037">
    <property type="term" value="F:heme binding"/>
    <property type="evidence" value="ECO:0007669"/>
    <property type="project" value="InterPro"/>
</dbReference>
<dbReference type="InterPro" id="IPR002429">
    <property type="entry name" value="CcO_II-like_C"/>
</dbReference>
<dbReference type="AlphaFoldDB" id="A0AAX1UMR0"/>
<feature type="domain" description="Cytochrome oxidase subunit II copper A binding" evidence="13">
    <location>
        <begin position="109"/>
        <end position="225"/>
    </location>
</feature>
<dbReference type="SUPFAM" id="SSF49503">
    <property type="entry name" value="Cupredoxins"/>
    <property type="match status" value="1"/>
</dbReference>
<evidence type="ECO:0000256" key="3">
    <source>
        <dbReference type="ARBA" id="ARBA00022448"/>
    </source>
</evidence>
<evidence type="ECO:0000256" key="10">
    <source>
        <dbReference type="ARBA" id="ARBA00047816"/>
    </source>
</evidence>
<dbReference type="PRINTS" id="PR01166">
    <property type="entry name" value="CYCOXIDASEII"/>
</dbReference>
<dbReference type="InterPro" id="IPR045187">
    <property type="entry name" value="CcO_II"/>
</dbReference>
<evidence type="ECO:0000256" key="2">
    <source>
        <dbReference type="ARBA" id="ARBA00007866"/>
    </source>
</evidence>
<comment type="subcellular location">
    <subcellularLocation>
        <location evidence="1">Membrane</location>
    </subcellularLocation>
</comment>
<evidence type="ECO:0000256" key="9">
    <source>
        <dbReference type="ARBA" id="ARBA00023136"/>
    </source>
</evidence>
<dbReference type="PANTHER" id="PTHR22888">
    <property type="entry name" value="CYTOCHROME C OXIDASE, SUBUNIT II"/>
    <property type="match status" value="1"/>
</dbReference>
<dbReference type="PROSITE" id="PS50857">
    <property type="entry name" value="COX2_CUA"/>
    <property type="match status" value="1"/>
</dbReference>
<comment type="catalytic activity">
    <reaction evidence="10">
        <text>4 Fe(II)-[cytochrome c] + O2 + 8 H(+)(in) = 4 Fe(III)-[cytochrome c] + 2 H2O + 4 H(+)(out)</text>
        <dbReference type="Rhea" id="RHEA:11436"/>
        <dbReference type="Rhea" id="RHEA-COMP:10350"/>
        <dbReference type="Rhea" id="RHEA-COMP:14399"/>
        <dbReference type="ChEBI" id="CHEBI:15377"/>
        <dbReference type="ChEBI" id="CHEBI:15378"/>
        <dbReference type="ChEBI" id="CHEBI:15379"/>
        <dbReference type="ChEBI" id="CHEBI:29033"/>
        <dbReference type="ChEBI" id="CHEBI:29034"/>
        <dbReference type="EC" id="7.1.1.9"/>
    </reaction>
</comment>
<sequence>MRARYRAGLGLLILMASAGCGGPQSVFSAGGADAQQINRLFTVMLVGAVLLWLSLNGLFLYVTRRRPGRMSRKLAEAVIIGGGIVLPLVVLTSLLSWGLSIMPDQRAPGDGLRVRITGEEFWWRVDYYPPGSEEPVVSANELRLPAGRRTEIELLAGRVIHSFWVPGLGGKTDMIPGRTTRMSLEPVTSGIYRGQCAEFCGASHALMAMNAVVLEEAEFARWLEAEAGPARAPEGEGQAIFFREGCGACHAVRGTPAAGVVGPDLTHIGSRTTLAAGILPMEREALVSWVADAEALKPGVRMPAYGHLSKAELEALAAWLEALE</sequence>
<evidence type="ECO:0000256" key="11">
    <source>
        <dbReference type="PROSITE-ProRule" id="PRU00433"/>
    </source>
</evidence>
<dbReference type="InterPro" id="IPR008972">
    <property type="entry name" value="Cupredoxin"/>
</dbReference>
<dbReference type="PANTHER" id="PTHR22888:SF9">
    <property type="entry name" value="CYTOCHROME C OXIDASE SUBUNIT 2"/>
    <property type="match status" value="1"/>
</dbReference>
<dbReference type="GO" id="GO:0004129">
    <property type="term" value="F:cytochrome-c oxidase activity"/>
    <property type="evidence" value="ECO:0007669"/>
    <property type="project" value="UniProtKB-EC"/>
</dbReference>
<evidence type="ECO:0000259" key="13">
    <source>
        <dbReference type="PROSITE" id="PS50857"/>
    </source>
</evidence>
<reference evidence="15 16" key="1">
    <citation type="submission" date="2018-08" db="EMBL/GenBank/DDBJ databases">
        <title>Draft genome sequence of Rhodobacter sphaeroides FY.</title>
        <authorList>
            <person name="Rayyan A."/>
            <person name="Meyer T.E."/>
            <person name="Kyndt J.A."/>
        </authorList>
    </citation>
    <scope>NUCLEOTIDE SEQUENCE [LARGE SCALE GENOMIC DNA]</scope>
    <source>
        <strain evidence="15 16">FY</strain>
    </source>
</reference>
<evidence type="ECO:0000256" key="6">
    <source>
        <dbReference type="ARBA" id="ARBA00022982"/>
    </source>
</evidence>
<dbReference type="Pfam" id="PF00034">
    <property type="entry name" value="Cytochrom_C"/>
    <property type="match status" value="1"/>
</dbReference>
<keyword evidence="6" id="KW-0249">Electron transport</keyword>
<evidence type="ECO:0000313" key="15">
    <source>
        <dbReference type="EMBL" id="RHZ96433.1"/>
    </source>
</evidence>
<dbReference type="GO" id="GO:0016020">
    <property type="term" value="C:membrane"/>
    <property type="evidence" value="ECO:0007669"/>
    <property type="project" value="UniProtKB-SubCell"/>
</dbReference>
<dbReference type="PROSITE" id="PS51257">
    <property type="entry name" value="PROKAR_LIPOPROTEIN"/>
    <property type="match status" value="1"/>
</dbReference>
<keyword evidence="8" id="KW-0186">Copper</keyword>
<comment type="similarity">
    <text evidence="2">Belongs to the cytochrome c oxidase subunit 2 family.</text>
</comment>
<dbReference type="InterPro" id="IPR001505">
    <property type="entry name" value="Copper_CuA"/>
</dbReference>
<dbReference type="Gene3D" id="2.60.40.420">
    <property type="entry name" value="Cupredoxins - blue copper proteins"/>
    <property type="match status" value="1"/>
</dbReference>
<keyword evidence="5 11" id="KW-0479">Metal-binding</keyword>
<dbReference type="Proteomes" id="UP000266305">
    <property type="component" value="Unassembled WGS sequence"/>
</dbReference>
<feature type="transmembrane region" description="Helical" evidence="12">
    <location>
        <begin position="44"/>
        <end position="62"/>
    </location>
</feature>
<keyword evidence="9 12" id="KW-0472">Membrane</keyword>
<keyword evidence="3" id="KW-0813">Transport</keyword>
<dbReference type="PROSITE" id="PS51007">
    <property type="entry name" value="CYTC"/>
    <property type="match status" value="1"/>
</dbReference>
<keyword evidence="7 11" id="KW-0408">Iron</keyword>
<evidence type="ECO:0000256" key="8">
    <source>
        <dbReference type="ARBA" id="ARBA00023008"/>
    </source>
</evidence>
<keyword evidence="12" id="KW-1133">Transmembrane helix</keyword>
<evidence type="ECO:0000256" key="12">
    <source>
        <dbReference type="SAM" id="Phobius"/>
    </source>
</evidence>
<dbReference type="SUPFAM" id="SSF46626">
    <property type="entry name" value="Cytochrome c"/>
    <property type="match status" value="1"/>
</dbReference>
<dbReference type="GO" id="GO:0005507">
    <property type="term" value="F:copper ion binding"/>
    <property type="evidence" value="ECO:0007669"/>
    <property type="project" value="InterPro"/>
</dbReference>
<comment type="caution">
    <text evidence="15">The sequence shown here is derived from an EMBL/GenBank/DDBJ whole genome shotgun (WGS) entry which is preliminary data.</text>
</comment>
<accession>A0AAX1UMR0</accession>
<keyword evidence="4 11" id="KW-0349">Heme</keyword>
<name>A0AAX1UMR0_CERSP</name>
<dbReference type="Pfam" id="PF00116">
    <property type="entry name" value="COX2"/>
    <property type="match status" value="1"/>
</dbReference>
<feature type="transmembrane region" description="Helical" evidence="12">
    <location>
        <begin position="74"/>
        <end position="99"/>
    </location>
</feature>
<evidence type="ECO:0000256" key="4">
    <source>
        <dbReference type="ARBA" id="ARBA00022617"/>
    </source>
</evidence>
<evidence type="ECO:0000313" key="16">
    <source>
        <dbReference type="Proteomes" id="UP000266305"/>
    </source>
</evidence>
<dbReference type="InterPro" id="IPR009056">
    <property type="entry name" value="Cyt_c-like_dom"/>
</dbReference>
<evidence type="ECO:0000256" key="7">
    <source>
        <dbReference type="ARBA" id="ARBA00023004"/>
    </source>
</evidence>
<dbReference type="InterPro" id="IPR036909">
    <property type="entry name" value="Cyt_c-like_dom_sf"/>
</dbReference>
<keyword evidence="12" id="KW-0812">Transmembrane</keyword>
<dbReference type="EMBL" id="QWGP01000005">
    <property type="protein sequence ID" value="RHZ96433.1"/>
    <property type="molecule type" value="Genomic_DNA"/>
</dbReference>
<proteinExistence type="inferred from homology"/>
<dbReference type="RefSeq" id="WP_118999669.1">
    <property type="nucleotide sequence ID" value="NZ_QWGP01000005.1"/>
</dbReference>
<gene>
    <name evidence="15" type="ORF">D1114_06885</name>
</gene>